<feature type="chain" id="PRO_5045400356" description="General secretion pathway protein GspN" evidence="2">
    <location>
        <begin position="23"/>
        <end position="253"/>
    </location>
</feature>
<reference evidence="3 4" key="1">
    <citation type="journal article" date="2020" name="Arch. Microbiol.">
        <title>Bradyrhizobium campsiandrae sp. nov., a nitrogen-fixing bacterial strain isolated from a native leguminous tree from the Amazon adapted to flooded conditions.</title>
        <authorList>
            <person name="Cabral Michel D."/>
            <person name="Martins da Costa E."/>
            <person name="Azarias Guimaraes A."/>
            <person name="Soares de Carvalho T."/>
            <person name="Santos de Castro Caputo P."/>
            <person name="Willems A."/>
            <person name="de Souza Moreira F.M."/>
        </authorList>
    </citation>
    <scope>NUCLEOTIDE SEQUENCE [LARGE SCALE GENOMIC DNA]</scope>
    <source>
        <strain evidence="4">INPA 384B</strain>
    </source>
</reference>
<gene>
    <name evidence="3" type="ORF">HA482_21385</name>
</gene>
<feature type="compositionally biased region" description="Pro residues" evidence="1">
    <location>
        <begin position="217"/>
        <end position="243"/>
    </location>
</feature>
<proteinExistence type="predicted"/>
<evidence type="ECO:0000313" key="4">
    <source>
        <dbReference type="Proteomes" id="UP000639516"/>
    </source>
</evidence>
<feature type="region of interest" description="Disordered" evidence="1">
    <location>
        <begin position="189"/>
        <end position="253"/>
    </location>
</feature>
<accession>A0ABR7UC45</accession>
<evidence type="ECO:0008006" key="5">
    <source>
        <dbReference type="Google" id="ProtNLM"/>
    </source>
</evidence>
<dbReference type="RefSeq" id="WP_188102250.1">
    <property type="nucleotide sequence ID" value="NZ_JAANIH010000025.1"/>
</dbReference>
<sequence>MSVRMQMLVVVVLVSGDIQAQAANAPIAAPTQNETARDDLFETRQVNPPVAKPNSVPPIAATGGELVPGANPLWAIPIARLTATREQPLFAPTRRPAPVVQVAAPPPPPPAPLKPPEPETPQLTLLGTVAGSGGRIGLFIDSVSKAVVRLKYGENHNGWTLRDVRPRQVELAKNLDSAVLDLATPEATAAPARVPRTTTFAAAPPSSAPTTTGGLPTPTPIGAPGMPPLTYKPPPALVNPFPQPVLRRQDERP</sequence>
<name>A0ABR7UC45_9BRAD</name>
<dbReference type="EMBL" id="JAATTO010000030">
    <property type="protein sequence ID" value="MBC9980758.1"/>
    <property type="molecule type" value="Genomic_DNA"/>
</dbReference>
<feature type="compositionally biased region" description="Low complexity" evidence="1">
    <location>
        <begin position="189"/>
        <end position="216"/>
    </location>
</feature>
<keyword evidence="2" id="KW-0732">Signal</keyword>
<evidence type="ECO:0000313" key="3">
    <source>
        <dbReference type="EMBL" id="MBC9980758.1"/>
    </source>
</evidence>
<protein>
    <recommendedName>
        <fullName evidence="5">General secretion pathway protein GspN</fullName>
    </recommendedName>
</protein>
<feature type="signal peptide" evidence="2">
    <location>
        <begin position="1"/>
        <end position="22"/>
    </location>
</feature>
<organism evidence="3 4">
    <name type="scientific">Bradyrhizobium campsiandrae</name>
    <dbReference type="NCBI Taxonomy" id="1729892"/>
    <lineage>
        <taxon>Bacteria</taxon>
        <taxon>Pseudomonadati</taxon>
        <taxon>Pseudomonadota</taxon>
        <taxon>Alphaproteobacteria</taxon>
        <taxon>Hyphomicrobiales</taxon>
        <taxon>Nitrobacteraceae</taxon>
        <taxon>Bradyrhizobium</taxon>
    </lineage>
</organism>
<dbReference type="Proteomes" id="UP000639516">
    <property type="component" value="Unassembled WGS sequence"/>
</dbReference>
<comment type="caution">
    <text evidence="3">The sequence shown here is derived from an EMBL/GenBank/DDBJ whole genome shotgun (WGS) entry which is preliminary data.</text>
</comment>
<evidence type="ECO:0000256" key="1">
    <source>
        <dbReference type="SAM" id="MobiDB-lite"/>
    </source>
</evidence>
<evidence type="ECO:0000256" key="2">
    <source>
        <dbReference type="SAM" id="SignalP"/>
    </source>
</evidence>
<keyword evidence="4" id="KW-1185">Reference proteome</keyword>